<dbReference type="EMBL" id="CABP01000170">
    <property type="protein sequence ID" value="CBI06350.1"/>
    <property type="molecule type" value="Genomic_DNA"/>
</dbReference>
<name>E6QGI9_9ZZZZ</name>
<proteinExistence type="predicted"/>
<dbReference type="AlphaFoldDB" id="E6QGI9"/>
<gene>
    <name evidence="1" type="ORF">CARN5_0148</name>
</gene>
<protein>
    <submittedName>
        <fullName evidence="1">Uncharacterized protein</fullName>
    </submittedName>
</protein>
<accession>E6QGI9</accession>
<sequence>MRVPVADSGRHRERVPMP</sequence>
<reference evidence="1" key="1">
    <citation type="submission" date="2009-10" db="EMBL/GenBank/DDBJ databases">
        <title>Diversity of trophic interactions inside an arsenic-rich microbial ecosystem.</title>
        <authorList>
            <person name="Bertin P.N."/>
            <person name="Heinrich-Salmeron A."/>
            <person name="Pelletier E."/>
            <person name="Goulhen-Chollet F."/>
            <person name="Arsene-Ploetze F."/>
            <person name="Gallien S."/>
            <person name="Calteau A."/>
            <person name="Vallenet D."/>
            <person name="Casiot C."/>
            <person name="Chane-Woon-Ming B."/>
            <person name="Giloteaux L."/>
            <person name="Barakat M."/>
            <person name="Bonnefoy V."/>
            <person name="Bruneel O."/>
            <person name="Chandler M."/>
            <person name="Cleiss J."/>
            <person name="Duran R."/>
            <person name="Elbaz-Poulichet F."/>
            <person name="Fonknechten N."/>
            <person name="Lauga B."/>
            <person name="Mornico D."/>
            <person name="Ortet P."/>
            <person name="Schaeffer C."/>
            <person name="Siguier P."/>
            <person name="Alexander Thil Smith A."/>
            <person name="Van Dorsselaer A."/>
            <person name="Weissenbach J."/>
            <person name="Medigue C."/>
            <person name="Le Paslier D."/>
        </authorList>
    </citation>
    <scope>NUCLEOTIDE SEQUENCE</scope>
</reference>
<organism evidence="1">
    <name type="scientific">mine drainage metagenome</name>
    <dbReference type="NCBI Taxonomy" id="410659"/>
    <lineage>
        <taxon>unclassified sequences</taxon>
        <taxon>metagenomes</taxon>
        <taxon>ecological metagenomes</taxon>
    </lineage>
</organism>
<comment type="caution">
    <text evidence="1">The sequence shown here is derived from an EMBL/GenBank/DDBJ whole genome shotgun (WGS) entry which is preliminary data.</text>
</comment>
<evidence type="ECO:0000313" key="1">
    <source>
        <dbReference type="EMBL" id="CBI06350.1"/>
    </source>
</evidence>